<feature type="region of interest" description="Disordered" evidence="1">
    <location>
        <begin position="67"/>
        <end position="87"/>
    </location>
</feature>
<dbReference type="Proteomes" id="UP001530377">
    <property type="component" value="Unassembled WGS sequence"/>
</dbReference>
<feature type="compositionally biased region" description="Low complexity" evidence="1">
    <location>
        <begin position="175"/>
        <end position="189"/>
    </location>
</feature>
<name>A0ABD3RF07_9STRA</name>
<proteinExistence type="predicted"/>
<feature type="compositionally biased region" description="Low complexity" evidence="1">
    <location>
        <begin position="134"/>
        <end position="150"/>
    </location>
</feature>
<comment type="caution">
    <text evidence="2">The sequence shown here is derived from an EMBL/GenBank/DDBJ whole genome shotgun (WGS) entry which is preliminary data.</text>
</comment>
<sequence length="1339" mass="140834">MAPAISHPELQRAVNFFRSKMNLHRPPAKAMMTRMSTMIPLLVAFVVLASATVADAAVPVASLPRATHGHLRSGNSQPQHHEQRRSLESLSICGTNWGDANDSCLDMCESDEDCGPGRYCFHYMECILGASNSTSSTTAPTPAMAPSPTDAGDDPDAMVYEDELSSFQEYSAAQSTTGDAPSPTATTTSISPNYMPAYIASLPVRPSEPTTLAPFVLPVPTPNTLPNPNGNYCGYGYESANAECFHACPSGLDSECPGGRTCHTWLKCTKPEVDPAVYNVCGRDWAHASTTCAKRCYLANDDACPTGETCWGGVVECEGNKNLPALTAVDVGLEEMSYTEEEIAILLDEEIEKERAEAAMEDPDNWWCGTSWTNMLETCAKRCTSDADCKVNSWDEATCYKTPGGPENCMEVGVPAKEPAPPGSRWCGSTWNDMLETCSKMCEADEDCGDGKRCWEGPDSCLYVGVPVKAKSEVASLWCGVDYDDAMTTCHKPCPSESDDECDSGMSCFAGSECTVAGEPIVREGYRCGTTWDDAALNCGAECQKNDDCDVDAGQECFAEVVCEGELDAAGGGMFCGVTWESTAKSCTLSCEKDEDCSDGQWCYWVECEGEVVDEVNDAMEEPEEEEIVASCNAEVKECPNGDFVGRAQELDCDFYPCPGEEGVVAEGGVVEENDDLVSATAVDGEDSAGGSGEVADVSSGVDLTGWGSLPLAHACSSDGSGTCGLCQGDCNSNEDCLEGLLCFSRGEGEMTSVPGCVSGGDGDKPGMDYCYTPFQPEPATTIANEEESTAMMPSEMEKTTTNPWDVDEDDEGATTDQIDVEEASVSFEEVDASSNGWEDNDKEEEDETTPVAVELVYARECTVDEPCGMCEGDCDDDAHCDYGLSCFMRDEGSVGIVPGCSGLGTPGMDYCYGPNTPTPTPTSSSNGAAVGGCSAEVFICPGGHIVYQDPENNCEFEPCPTSASSMVSSSTATDQSVDLIPTAMPSTSIPTSVASTPLTTATSDTYSPTVDVSSTVLPAAPDDDASTFYCGYSLDQVNDNCQSAKPCPSRADDECDGLEVCISGTSCRSMDVLATTANTITTTPSAEELCNELCLEALPTEFCPSNLTLPSCLEVGLGEVCEASGECGSNDELNNCGTYDVYARIVCGFAMPSQGELMSSTTAPSPSVSGVSTTLSLSTPTKAPSVVAVSPTALPLAALTGAPVGIVDAIADSIANANTTQLSSSSSIQGPSSPPIHEYQSNVAGAVTFDRHQGSGYTNEASLANEDTGSGAIFGNGSGELPGESNGVWEASSVSDGGWNFDTAYFEAPISSGIRSWRISSRGTMVKILVTMTMVLFA</sequence>
<accession>A0ABD3RF07</accession>
<feature type="region of interest" description="Disordered" evidence="1">
    <location>
        <begin position="827"/>
        <end position="848"/>
    </location>
</feature>
<evidence type="ECO:0000256" key="1">
    <source>
        <dbReference type="SAM" id="MobiDB-lite"/>
    </source>
</evidence>
<organism evidence="2 3">
    <name type="scientific">Cyclostephanos tholiformis</name>
    <dbReference type="NCBI Taxonomy" id="382380"/>
    <lineage>
        <taxon>Eukaryota</taxon>
        <taxon>Sar</taxon>
        <taxon>Stramenopiles</taxon>
        <taxon>Ochrophyta</taxon>
        <taxon>Bacillariophyta</taxon>
        <taxon>Coscinodiscophyceae</taxon>
        <taxon>Thalassiosirophycidae</taxon>
        <taxon>Stephanodiscales</taxon>
        <taxon>Stephanodiscaceae</taxon>
        <taxon>Cyclostephanos</taxon>
    </lineage>
</organism>
<evidence type="ECO:0000313" key="2">
    <source>
        <dbReference type="EMBL" id="KAL3811564.1"/>
    </source>
</evidence>
<keyword evidence="3" id="KW-1185">Reference proteome</keyword>
<dbReference type="EMBL" id="JALLPB020000253">
    <property type="protein sequence ID" value="KAL3811564.1"/>
    <property type="molecule type" value="Genomic_DNA"/>
</dbReference>
<feature type="region of interest" description="Disordered" evidence="1">
    <location>
        <begin position="790"/>
        <end position="812"/>
    </location>
</feature>
<evidence type="ECO:0000313" key="3">
    <source>
        <dbReference type="Proteomes" id="UP001530377"/>
    </source>
</evidence>
<feature type="region of interest" description="Disordered" evidence="1">
    <location>
        <begin position="134"/>
        <end position="155"/>
    </location>
</feature>
<feature type="compositionally biased region" description="Acidic residues" evidence="1">
    <location>
        <begin position="839"/>
        <end position="848"/>
    </location>
</feature>
<reference evidence="2 3" key="1">
    <citation type="submission" date="2024-10" db="EMBL/GenBank/DDBJ databases">
        <title>Updated reference genomes for cyclostephanoid diatoms.</title>
        <authorList>
            <person name="Roberts W.R."/>
            <person name="Alverson A.J."/>
        </authorList>
    </citation>
    <scope>NUCLEOTIDE SEQUENCE [LARGE SCALE GENOMIC DNA]</scope>
    <source>
        <strain evidence="2 3">AJA228-03</strain>
    </source>
</reference>
<feature type="region of interest" description="Disordered" evidence="1">
    <location>
        <begin position="989"/>
        <end position="1008"/>
    </location>
</feature>
<feature type="region of interest" description="Disordered" evidence="1">
    <location>
        <begin position="169"/>
        <end position="189"/>
    </location>
</feature>
<protein>
    <submittedName>
        <fullName evidence="2">Uncharacterized protein</fullName>
    </submittedName>
</protein>
<gene>
    <name evidence="2" type="ORF">ACHAXA_009693</name>
</gene>